<evidence type="ECO:0000313" key="2">
    <source>
        <dbReference type="Proteomes" id="UP001281147"/>
    </source>
</evidence>
<comment type="caution">
    <text evidence="1">The sequence shown here is derived from an EMBL/GenBank/DDBJ whole genome shotgun (WGS) entry which is preliminary data.</text>
</comment>
<dbReference type="Proteomes" id="UP001281147">
    <property type="component" value="Unassembled WGS sequence"/>
</dbReference>
<sequence>MNIDGLSQRAAHPKDQLLELHGSLFDLKCFNEDCDYIEIDNFDPNIIPQLKRAAESSATALPRCPKRSSLLLPNIVWFGENLPSVTVAEADSFIEQAEQIDLMLVIGTTAQVWPASGYVDSAIEKGARVAMVNIDRGDLVPGGGELGLTHRDWFFVGDAASIVPEMLKPVVGDL</sequence>
<organism evidence="1 2">
    <name type="scientific">Vermiconidia calcicola</name>
    <dbReference type="NCBI Taxonomy" id="1690605"/>
    <lineage>
        <taxon>Eukaryota</taxon>
        <taxon>Fungi</taxon>
        <taxon>Dikarya</taxon>
        <taxon>Ascomycota</taxon>
        <taxon>Pezizomycotina</taxon>
        <taxon>Dothideomycetes</taxon>
        <taxon>Dothideomycetidae</taxon>
        <taxon>Mycosphaerellales</taxon>
        <taxon>Extremaceae</taxon>
        <taxon>Vermiconidia</taxon>
    </lineage>
</organism>
<accession>A0ACC3MCA3</accession>
<name>A0ACC3MCA3_9PEZI</name>
<keyword evidence="2" id="KW-1185">Reference proteome</keyword>
<dbReference type="EMBL" id="JAUTXU010000334">
    <property type="protein sequence ID" value="KAK3684619.1"/>
    <property type="molecule type" value="Genomic_DNA"/>
</dbReference>
<protein>
    <submittedName>
        <fullName evidence="1">Uncharacterized protein</fullName>
    </submittedName>
</protein>
<gene>
    <name evidence="1" type="ORF">LTR37_020083</name>
</gene>
<reference evidence="1" key="1">
    <citation type="submission" date="2023-07" db="EMBL/GenBank/DDBJ databases">
        <title>Black Yeasts Isolated from many extreme environments.</title>
        <authorList>
            <person name="Coleine C."/>
            <person name="Stajich J.E."/>
            <person name="Selbmann L."/>
        </authorList>
    </citation>
    <scope>NUCLEOTIDE SEQUENCE</scope>
    <source>
        <strain evidence="1">CCFEE 5714</strain>
    </source>
</reference>
<evidence type="ECO:0000313" key="1">
    <source>
        <dbReference type="EMBL" id="KAK3684619.1"/>
    </source>
</evidence>
<proteinExistence type="predicted"/>